<organism evidence="2 3">
    <name type="scientific">Agromyces marinus</name>
    <dbReference type="NCBI Taxonomy" id="1389020"/>
    <lineage>
        <taxon>Bacteria</taxon>
        <taxon>Bacillati</taxon>
        <taxon>Actinomycetota</taxon>
        <taxon>Actinomycetes</taxon>
        <taxon>Micrococcales</taxon>
        <taxon>Microbacteriaceae</taxon>
        <taxon>Agromyces</taxon>
    </lineage>
</organism>
<dbReference type="EMBL" id="AP027734">
    <property type="protein sequence ID" value="BDZ54503.1"/>
    <property type="molecule type" value="Genomic_DNA"/>
</dbReference>
<evidence type="ECO:0000256" key="1">
    <source>
        <dbReference type="SAM" id="MobiDB-lite"/>
    </source>
</evidence>
<dbReference type="Proteomes" id="UP001321477">
    <property type="component" value="Chromosome"/>
</dbReference>
<feature type="compositionally biased region" description="Gly residues" evidence="1">
    <location>
        <begin position="27"/>
        <end position="41"/>
    </location>
</feature>
<evidence type="ECO:0000313" key="3">
    <source>
        <dbReference type="Proteomes" id="UP001321477"/>
    </source>
</evidence>
<keyword evidence="3" id="KW-1185">Reference proteome</keyword>
<name>A0ABM8H175_9MICO</name>
<sequence length="68" mass="6833">MVAVAGDRVHPAELVDVRVDDRDRGLEGGQGAGGGFPGFGVPGRMALPASSVASSISTRSAAATDPRR</sequence>
<evidence type="ECO:0000313" key="2">
    <source>
        <dbReference type="EMBL" id="BDZ54503.1"/>
    </source>
</evidence>
<protein>
    <submittedName>
        <fullName evidence="2">Uncharacterized protein</fullName>
    </submittedName>
</protein>
<proteinExistence type="predicted"/>
<gene>
    <name evidence="2" type="ORF">GCM10025870_15760</name>
</gene>
<accession>A0ABM8H175</accession>
<reference evidence="3" key="1">
    <citation type="journal article" date="2019" name="Int. J. Syst. Evol. Microbiol.">
        <title>The Global Catalogue of Microorganisms (GCM) 10K type strain sequencing project: providing services to taxonomists for standard genome sequencing and annotation.</title>
        <authorList>
            <consortium name="The Broad Institute Genomics Platform"/>
            <consortium name="The Broad Institute Genome Sequencing Center for Infectious Disease"/>
            <person name="Wu L."/>
            <person name="Ma J."/>
        </authorList>
    </citation>
    <scope>NUCLEOTIDE SEQUENCE [LARGE SCALE GENOMIC DNA]</scope>
    <source>
        <strain evidence="3">NBRC 109019</strain>
    </source>
</reference>
<feature type="compositionally biased region" description="Low complexity" evidence="1">
    <location>
        <begin position="42"/>
        <end position="68"/>
    </location>
</feature>
<feature type="region of interest" description="Disordered" evidence="1">
    <location>
        <begin position="20"/>
        <end position="68"/>
    </location>
</feature>